<evidence type="ECO:0000313" key="2">
    <source>
        <dbReference type="EMBL" id="MDY2588161.1"/>
    </source>
</evidence>
<sequence>MKVTHLFIGSFLLMSFLFSWRFNSTPKTSTVFFCEGSSLKIKGSSNVNKFECVLDMNTLSDELLVSYIESEDYLNFTNTNLVIPAKHFDCGGKMINKDFQKLLNTDEFPEIRLVLKKVMKSNITEDCTEAIVDVLICGIKNTYSVPITTSKSIEGNNINGVLALNINDFSLEPPKKMLGVIKVSPVIEIDFLLNFKVD</sequence>
<gene>
    <name evidence="2" type="ORF">SNF14_12495</name>
</gene>
<proteinExistence type="predicted"/>
<dbReference type="InterPro" id="IPR036761">
    <property type="entry name" value="TTHA0802/YceI-like_sf"/>
</dbReference>
<dbReference type="Pfam" id="PF04264">
    <property type="entry name" value="YceI"/>
    <property type="match status" value="1"/>
</dbReference>
<organism evidence="2 3">
    <name type="scientific">Winogradskyella aquimaris</name>
    <dbReference type="NCBI Taxonomy" id="864074"/>
    <lineage>
        <taxon>Bacteria</taxon>
        <taxon>Pseudomonadati</taxon>
        <taxon>Bacteroidota</taxon>
        <taxon>Flavobacteriia</taxon>
        <taxon>Flavobacteriales</taxon>
        <taxon>Flavobacteriaceae</taxon>
        <taxon>Winogradskyella</taxon>
    </lineage>
</organism>
<protein>
    <recommendedName>
        <fullName evidence="1">Lipid/polyisoprenoid-binding YceI-like domain-containing protein</fullName>
    </recommendedName>
</protein>
<reference evidence="2 3" key="1">
    <citation type="submission" date="2023-11" db="EMBL/GenBank/DDBJ databases">
        <title>Winogradskyella pelagius sp. nov., isolated from coastal sediment.</title>
        <authorList>
            <person name="Li F."/>
        </authorList>
    </citation>
    <scope>NUCLEOTIDE SEQUENCE [LARGE SCALE GENOMIC DNA]</scope>
    <source>
        <strain evidence="2 3">KCTC 23502</strain>
    </source>
</reference>
<accession>A0ABU5EQ16</accession>
<dbReference type="RefSeq" id="WP_320556509.1">
    <property type="nucleotide sequence ID" value="NZ_JAXDAE010000013.1"/>
</dbReference>
<evidence type="ECO:0000259" key="1">
    <source>
        <dbReference type="Pfam" id="PF04264"/>
    </source>
</evidence>
<evidence type="ECO:0000313" key="3">
    <source>
        <dbReference type="Proteomes" id="UP001285855"/>
    </source>
</evidence>
<dbReference type="SUPFAM" id="SSF101874">
    <property type="entry name" value="YceI-like"/>
    <property type="match status" value="1"/>
</dbReference>
<dbReference type="EMBL" id="JAXDAE010000013">
    <property type="protein sequence ID" value="MDY2588161.1"/>
    <property type="molecule type" value="Genomic_DNA"/>
</dbReference>
<dbReference type="Proteomes" id="UP001285855">
    <property type="component" value="Unassembled WGS sequence"/>
</dbReference>
<dbReference type="Gene3D" id="2.40.128.110">
    <property type="entry name" value="Lipid/polyisoprenoid-binding, YceI-like"/>
    <property type="match status" value="1"/>
</dbReference>
<comment type="caution">
    <text evidence="2">The sequence shown here is derived from an EMBL/GenBank/DDBJ whole genome shotgun (WGS) entry which is preliminary data.</text>
</comment>
<dbReference type="InterPro" id="IPR007372">
    <property type="entry name" value="Lipid/polyisoprenoid-bd_YceI"/>
</dbReference>
<name>A0ABU5EQ16_9FLAO</name>
<feature type="domain" description="Lipid/polyisoprenoid-binding YceI-like" evidence="1">
    <location>
        <begin position="66"/>
        <end position="194"/>
    </location>
</feature>
<keyword evidence="3" id="KW-1185">Reference proteome</keyword>